<dbReference type="PANTHER" id="PTHR39426">
    <property type="entry name" value="HOMOLOGY TO DEATH-ON-CURING PROTEIN OF PHAGE P1"/>
    <property type="match status" value="1"/>
</dbReference>
<dbReference type="Proteomes" id="UP000245168">
    <property type="component" value="Unassembled WGS sequence"/>
</dbReference>
<dbReference type="GO" id="GO:0016301">
    <property type="term" value="F:kinase activity"/>
    <property type="evidence" value="ECO:0007669"/>
    <property type="project" value="InterPro"/>
</dbReference>
<comment type="caution">
    <text evidence="2">The sequence shown here is derived from an EMBL/GenBank/DDBJ whole genome shotgun (WGS) entry which is preliminary data.</text>
</comment>
<dbReference type="PROSITE" id="PS51459">
    <property type="entry name" value="FIDO"/>
    <property type="match status" value="1"/>
</dbReference>
<protein>
    <submittedName>
        <fullName evidence="2">Type II toxin-antitoxin system death-on-curing family toxin</fullName>
    </submittedName>
</protein>
<feature type="domain" description="Fido" evidence="1">
    <location>
        <begin position="11"/>
        <end position="127"/>
    </location>
</feature>
<accession>A0A2U2BTZ5</accession>
<dbReference type="OrthoDB" id="9802752at2"/>
<organism evidence="2 3">
    <name type="scientific">Marinicauda salina</name>
    <dbReference type="NCBI Taxonomy" id="2135793"/>
    <lineage>
        <taxon>Bacteria</taxon>
        <taxon>Pseudomonadati</taxon>
        <taxon>Pseudomonadota</taxon>
        <taxon>Alphaproteobacteria</taxon>
        <taxon>Maricaulales</taxon>
        <taxon>Maricaulaceae</taxon>
        <taxon>Marinicauda</taxon>
    </lineage>
</organism>
<evidence type="ECO:0000259" key="1">
    <source>
        <dbReference type="PROSITE" id="PS51459"/>
    </source>
</evidence>
<dbReference type="InterPro" id="IPR036597">
    <property type="entry name" value="Fido-like_dom_sf"/>
</dbReference>
<dbReference type="Pfam" id="PF02661">
    <property type="entry name" value="Fic"/>
    <property type="match status" value="1"/>
</dbReference>
<dbReference type="SUPFAM" id="SSF140931">
    <property type="entry name" value="Fic-like"/>
    <property type="match status" value="1"/>
</dbReference>
<dbReference type="NCBIfam" id="TIGR01550">
    <property type="entry name" value="DOC_P1"/>
    <property type="match status" value="1"/>
</dbReference>
<sequence length="132" mass="14307">MSGGGSTWRWLSPALIFAVHDRQLAEHGGADGVRDRAAIESALARPVNAADYGAPDAADLAALYAHGLCRAHGFVDGNKRTAWVAARVFLLDNEFSLEFRAHDAIRLMEAVAAGELAEDALAAWFRAHIRRR</sequence>
<dbReference type="InterPro" id="IPR053737">
    <property type="entry name" value="Type_II_TA_Toxin"/>
</dbReference>
<dbReference type="AlphaFoldDB" id="A0A2U2BTZ5"/>
<dbReference type="EMBL" id="QEXV01000003">
    <property type="protein sequence ID" value="PWE17495.1"/>
    <property type="molecule type" value="Genomic_DNA"/>
</dbReference>
<dbReference type="InterPro" id="IPR006440">
    <property type="entry name" value="Doc"/>
</dbReference>
<name>A0A2U2BTZ5_9PROT</name>
<evidence type="ECO:0000313" key="3">
    <source>
        <dbReference type="Proteomes" id="UP000245168"/>
    </source>
</evidence>
<dbReference type="InterPro" id="IPR003812">
    <property type="entry name" value="Fido"/>
</dbReference>
<dbReference type="Gene3D" id="1.20.120.1870">
    <property type="entry name" value="Fic/DOC protein, Fido domain"/>
    <property type="match status" value="1"/>
</dbReference>
<dbReference type="PANTHER" id="PTHR39426:SF1">
    <property type="entry name" value="HOMOLOGY TO DEATH-ON-CURING PROTEIN OF PHAGE P1"/>
    <property type="match status" value="1"/>
</dbReference>
<evidence type="ECO:0000313" key="2">
    <source>
        <dbReference type="EMBL" id="PWE17495.1"/>
    </source>
</evidence>
<reference evidence="3" key="1">
    <citation type="submission" date="2018-05" db="EMBL/GenBank/DDBJ databases">
        <authorList>
            <person name="Liu B.-T."/>
        </authorList>
    </citation>
    <scope>NUCLEOTIDE SEQUENCE [LARGE SCALE GENOMIC DNA]</scope>
    <source>
        <strain evidence="3">WD6-1</strain>
    </source>
</reference>
<dbReference type="PIRSF" id="PIRSF018297">
    <property type="entry name" value="Doc"/>
    <property type="match status" value="1"/>
</dbReference>
<keyword evidence="3" id="KW-1185">Reference proteome</keyword>
<gene>
    <name evidence="2" type="ORF">DDZ18_07430</name>
</gene>
<dbReference type="RefSeq" id="WP_109252726.1">
    <property type="nucleotide sequence ID" value="NZ_QEXV01000003.1"/>
</dbReference>
<proteinExistence type="predicted"/>